<name>A0A6H9WBX8_9MICO</name>
<evidence type="ECO:0000313" key="1">
    <source>
        <dbReference type="EMBL" id="KAB1648170.1"/>
    </source>
</evidence>
<protein>
    <submittedName>
        <fullName evidence="1">Uncharacterized protein</fullName>
    </submittedName>
</protein>
<dbReference type="RefSeq" id="WP_158029365.1">
    <property type="nucleotide sequence ID" value="NZ_BMHG01000001.1"/>
</dbReference>
<evidence type="ECO:0000313" key="2">
    <source>
        <dbReference type="Proteomes" id="UP000431744"/>
    </source>
</evidence>
<dbReference type="AlphaFoldDB" id="A0A6H9WBX8"/>
<dbReference type="Proteomes" id="UP000431744">
    <property type="component" value="Unassembled WGS sequence"/>
</dbReference>
<dbReference type="EMBL" id="WBJY01000002">
    <property type="protein sequence ID" value="KAB1648170.1"/>
    <property type="molecule type" value="Genomic_DNA"/>
</dbReference>
<comment type="caution">
    <text evidence="1">The sequence shown here is derived from an EMBL/GenBank/DDBJ whole genome shotgun (WGS) entry which is preliminary data.</text>
</comment>
<reference evidence="1 2" key="1">
    <citation type="submission" date="2019-09" db="EMBL/GenBank/DDBJ databases">
        <title>Phylogeny of genus Pseudoclavibacter and closely related genus.</title>
        <authorList>
            <person name="Li Y."/>
        </authorList>
    </citation>
    <scope>NUCLEOTIDE SEQUENCE [LARGE SCALE GENOMIC DNA]</scope>
    <source>
        <strain evidence="1 2">EGI 60007</strain>
    </source>
</reference>
<proteinExistence type="predicted"/>
<keyword evidence="2" id="KW-1185">Reference proteome</keyword>
<accession>A0A6H9WBX8</accession>
<sequence length="181" mass="19407">MTEARDLLREARAAAAPELAIETALGGSDAWRSLFDEIDAAVRAAIDAIDDEVEAATLTGRDDAGEVVRGHRLGQLSERCVEAITFDGLYEVEAQEIVPLWRALAAASDDDAVAAVLDGGDPADALDDVESAITLVANDDRDLGEARFDSPIDVVWEPIERVIIAAVDGNLEHRFGHPVEY</sequence>
<gene>
    <name evidence="1" type="ORF">F8O04_10660</name>
</gene>
<organism evidence="1 2">
    <name type="scientific">Pseudoclavibacter endophyticus</name>
    <dbReference type="NCBI Taxonomy" id="1778590"/>
    <lineage>
        <taxon>Bacteria</taxon>
        <taxon>Bacillati</taxon>
        <taxon>Actinomycetota</taxon>
        <taxon>Actinomycetes</taxon>
        <taxon>Micrococcales</taxon>
        <taxon>Microbacteriaceae</taxon>
        <taxon>Pseudoclavibacter</taxon>
    </lineage>
</organism>